<proteinExistence type="predicted"/>
<evidence type="ECO:0000259" key="1">
    <source>
        <dbReference type="Pfam" id="PF00934"/>
    </source>
</evidence>
<sequence>MQPIFFDPAVAGVGIDVVGSTMQAVAAGAAASPSMTVLVPAGAEEVSAQAAAAFAAEATQLLALVNGAHAELARTGSALVEIARMYSETDAAAAGSLQRIRPPISFPLAG</sequence>
<dbReference type="EMBL" id="BFCH01000048">
    <property type="protein sequence ID" value="GBG40798.1"/>
    <property type="molecule type" value="Genomic_DNA"/>
</dbReference>
<reference evidence="3" key="4">
    <citation type="submission" date="2022-04" db="EMBL/GenBank/DDBJ databases">
        <authorList>
            <person name="Komine T."/>
            <person name="Fukano H."/>
            <person name="Wada S."/>
        </authorList>
    </citation>
    <scope>NUCLEOTIDE SEQUENCE</scope>
    <source>
        <strain evidence="3">NJB18185</strain>
    </source>
</reference>
<dbReference type="Gene3D" id="1.10.287.850">
    <property type="entry name" value="HP0062-like domain"/>
    <property type="match status" value="1"/>
</dbReference>
<accession>A0AA37PP35</accession>
<evidence type="ECO:0000313" key="5">
    <source>
        <dbReference type="Proteomes" id="UP001139505"/>
    </source>
</evidence>
<gene>
    <name evidence="3" type="primary">PE34</name>
    <name evidence="2" type="ORF">MmonteBS_51700</name>
    <name evidence="3" type="ORF">NJB18185_33650</name>
</gene>
<evidence type="ECO:0000313" key="2">
    <source>
        <dbReference type="EMBL" id="GBG40798.1"/>
    </source>
</evidence>
<dbReference type="AlphaFoldDB" id="A0AA37PP35"/>
<feature type="domain" description="PE" evidence="1">
    <location>
        <begin position="16"/>
        <end position="93"/>
    </location>
</feature>
<reference evidence="2" key="1">
    <citation type="journal article" date="2018" name="Genome Announc.">
        <title>Draft Genome Sequence of Mycobacterium montefiorense Isolated from Japanese Black Salamander (Hynobius nigrescens).</title>
        <authorList>
            <person name="Fukano H."/>
            <person name="Yoshida M."/>
            <person name="Shimizu A."/>
            <person name="Iwao H."/>
            <person name="Katayama Y."/>
            <person name="Omatsu T."/>
            <person name="Mizutani T."/>
            <person name="Kurata O."/>
            <person name="Wada S."/>
            <person name="Hoshino Y."/>
        </authorList>
    </citation>
    <scope>NUCLEOTIDE SEQUENCE</scope>
    <source>
        <strain evidence="2">BS</strain>
    </source>
</reference>
<evidence type="ECO:0000313" key="3">
    <source>
        <dbReference type="EMBL" id="GKU73594.1"/>
    </source>
</evidence>
<dbReference type="Proteomes" id="UP000245060">
    <property type="component" value="Unassembled WGS sequence"/>
</dbReference>
<reference evidence="3" key="3">
    <citation type="journal article" date="2022" name="Microbiol. Resour. Announc.">
        <title>Draft Genome Sequences of Eight Mycobacterium montefiorense Strains Isolated from Salamanders in Captivity.</title>
        <authorList>
            <person name="Komine T."/>
            <person name="Ihara H."/>
            <person name="Fukano H."/>
            <person name="Hoshino Y."/>
            <person name="Kurata O."/>
            <person name="Wada S."/>
        </authorList>
    </citation>
    <scope>NUCLEOTIDE SEQUENCE</scope>
    <source>
        <strain evidence="3">NJB18185</strain>
    </source>
</reference>
<dbReference type="InterPro" id="IPR000084">
    <property type="entry name" value="PE-PGRS_N"/>
</dbReference>
<dbReference type="EMBL" id="BQYH01000024">
    <property type="protein sequence ID" value="GKU73594.1"/>
    <property type="molecule type" value="Genomic_DNA"/>
</dbReference>
<dbReference type="RefSeq" id="WP_108926330.1">
    <property type="nucleotide sequence ID" value="NZ_BFCH01000048.1"/>
</dbReference>
<organism evidence="3 5">
    <name type="scientific">Mycobacterium montefiorense</name>
    <dbReference type="NCBI Taxonomy" id="154654"/>
    <lineage>
        <taxon>Bacteria</taxon>
        <taxon>Bacillati</taxon>
        <taxon>Actinomycetota</taxon>
        <taxon>Actinomycetes</taxon>
        <taxon>Mycobacteriales</taxon>
        <taxon>Mycobacteriaceae</taxon>
        <taxon>Mycobacterium</taxon>
        <taxon>Mycobacterium simiae complex</taxon>
    </lineage>
</organism>
<dbReference type="Proteomes" id="UP001139505">
    <property type="component" value="Unassembled WGS sequence"/>
</dbReference>
<keyword evidence="4" id="KW-1185">Reference proteome</keyword>
<protein>
    <submittedName>
        <fullName evidence="3">PE family protein</fullName>
    </submittedName>
</protein>
<evidence type="ECO:0000313" key="4">
    <source>
        <dbReference type="Proteomes" id="UP000245060"/>
    </source>
</evidence>
<name>A0AA37PP35_9MYCO</name>
<dbReference type="Pfam" id="PF00934">
    <property type="entry name" value="PE"/>
    <property type="match status" value="1"/>
</dbReference>
<comment type="caution">
    <text evidence="3">The sequence shown here is derived from an EMBL/GenBank/DDBJ whole genome shotgun (WGS) entry which is preliminary data.</text>
</comment>
<reference evidence="4" key="2">
    <citation type="submission" date="2018-04" db="EMBL/GenBank/DDBJ databases">
        <title>Draft genome sequence of Mycobacterium montefiorense isolated from Japanese black salamander.</title>
        <authorList>
            <person name="Fukano H."/>
            <person name="Yoshida M."/>
            <person name="Shimizu A."/>
            <person name="Iwao H."/>
            <person name="Kurata O."/>
            <person name="Katayama Y."/>
            <person name="Omatsu T."/>
            <person name="Mizutani T."/>
            <person name="Wada S."/>
            <person name="Hoshino Y."/>
        </authorList>
    </citation>
    <scope>NUCLEOTIDE SEQUENCE [LARGE SCALE GENOMIC DNA]</scope>
    <source>
        <strain evidence="4">BS</strain>
    </source>
</reference>